<organism evidence="1">
    <name type="scientific">Timema tahoe</name>
    <dbReference type="NCBI Taxonomy" id="61484"/>
    <lineage>
        <taxon>Eukaryota</taxon>
        <taxon>Metazoa</taxon>
        <taxon>Ecdysozoa</taxon>
        <taxon>Arthropoda</taxon>
        <taxon>Hexapoda</taxon>
        <taxon>Insecta</taxon>
        <taxon>Pterygota</taxon>
        <taxon>Neoptera</taxon>
        <taxon>Polyneoptera</taxon>
        <taxon>Phasmatodea</taxon>
        <taxon>Timematodea</taxon>
        <taxon>Timematoidea</taxon>
        <taxon>Timematidae</taxon>
        <taxon>Timema</taxon>
    </lineage>
</organism>
<accession>A0A7R9IBD6</accession>
<proteinExistence type="predicted"/>
<name>A0A7R9IBD6_9NEOP</name>
<reference evidence="1" key="1">
    <citation type="submission" date="2020-11" db="EMBL/GenBank/DDBJ databases">
        <authorList>
            <person name="Tran Van P."/>
        </authorList>
    </citation>
    <scope>NUCLEOTIDE SEQUENCE</scope>
</reference>
<gene>
    <name evidence="1" type="ORF">TTEB3V08_LOCUS1176</name>
</gene>
<evidence type="ECO:0000313" key="1">
    <source>
        <dbReference type="EMBL" id="CAD7453021.1"/>
    </source>
</evidence>
<dbReference type="EMBL" id="OE000230">
    <property type="protein sequence ID" value="CAD7453021.1"/>
    <property type="molecule type" value="Genomic_DNA"/>
</dbReference>
<protein>
    <submittedName>
        <fullName evidence="1">Uncharacterized protein</fullName>
    </submittedName>
</protein>
<sequence length="226" mass="25145">MNNSCDKLKDPANWPKFLSATELHPTEIRTSISPSSAVELNTTSALANYATERENDNLFRQNHSKTTLSGAHHLRLQQEYSLENSGPRRHSCNRVDCKWRGDRGSNTGRVYVGRSEPAFAWRESGTPFRKNHLSVHPTEIRTSISPSSAVELNTTSALTNLATEAVHTTEIRTLISPSSAAELNTTSVLANYTTEVGDFAVTSKPDYTSLKSSIHAHRREQHHSFQ</sequence>
<dbReference type="AlphaFoldDB" id="A0A7R9IBD6"/>